<sequence length="255" mass="28785">MDTKQLTILTGNIGSGKSLTAAKLAKMGHVVVNGDSITSMVGGGEYGIYDKAKRDIYHAAEFAIIETAFVNGFSVVIDRTNMKVSDRARYIDVGKKHGAYIHSYDWGRGNEKSLARRLNKPNGVPAETWKSVHAFMMNSYEPVSLDEGFNSKESGPKDYTFYAFDFDGTIVENNFPEIGIIIEPTVEKMRGLWVDLRKIIIVWTCRSGDYANQAKAFMLKNNIPFDFINENPLFEMGSRKIFAHKYYDDRNAKNF</sequence>
<evidence type="ECO:0000313" key="1">
    <source>
        <dbReference type="EMBL" id="QJA90663.1"/>
    </source>
</evidence>
<dbReference type="Pfam" id="PF13671">
    <property type="entry name" value="AAA_33"/>
    <property type="match status" value="1"/>
</dbReference>
<dbReference type="InterPro" id="IPR023214">
    <property type="entry name" value="HAD_sf"/>
</dbReference>
<organism evidence="1">
    <name type="scientific">viral metagenome</name>
    <dbReference type="NCBI Taxonomy" id="1070528"/>
    <lineage>
        <taxon>unclassified sequences</taxon>
        <taxon>metagenomes</taxon>
        <taxon>organismal metagenomes</taxon>
    </lineage>
</organism>
<name>A0A6M3L8A9_9ZZZZ</name>
<dbReference type="EMBL" id="MT142928">
    <property type="protein sequence ID" value="QJA90663.1"/>
    <property type="molecule type" value="Genomic_DNA"/>
</dbReference>
<dbReference type="Gene3D" id="3.40.50.1000">
    <property type="entry name" value="HAD superfamily/HAD-like"/>
    <property type="match status" value="1"/>
</dbReference>
<reference evidence="1" key="1">
    <citation type="submission" date="2020-03" db="EMBL/GenBank/DDBJ databases">
        <title>The deep terrestrial virosphere.</title>
        <authorList>
            <person name="Holmfeldt K."/>
            <person name="Nilsson E."/>
            <person name="Simone D."/>
            <person name="Lopez-Fernandez M."/>
            <person name="Wu X."/>
            <person name="de Brujin I."/>
            <person name="Lundin D."/>
            <person name="Andersson A."/>
            <person name="Bertilsson S."/>
            <person name="Dopson M."/>
        </authorList>
    </citation>
    <scope>NUCLEOTIDE SEQUENCE</scope>
    <source>
        <strain evidence="1">MM415B03618</strain>
    </source>
</reference>
<protein>
    <submittedName>
        <fullName evidence="1">Putative ATPase domain containing protein</fullName>
    </submittedName>
</protein>
<dbReference type="SUPFAM" id="SSF52540">
    <property type="entry name" value="P-loop containing nucleoside triphosphate hydrolases"/>
    <property type="match status" value="1"/>
</dbReference>
<dbReference type="AlphaFoldDB" id="A0A6M3L8A9"/>
<dbReference type="SUPFAM" id="SSF56784">
    <property type="entry name" value="HAD-like"/>
    <property type="match status" value="1"/>
</dbReference>
<dbReference type="InterPro" id="IPR027417">
    <property type="entry name" value="P-loop_NTPase"/>
</dbReference>
<proteinExistence type="predicted"/>
<gene>
    <name evidence="1" type="ORF">MM415B03618_0016</name>
</gene>
<dbReference type="InterPro" id="IPR036412">
    <property type="entry name" value="HAD-like_sf"/>
</dbReference>
<accession>A0A6M3L8A9</accession>
<dbReference type="Gene3D" id="3.40.50.300">
    <property type="entry name" value="P-loop containing nucleotide triphosphate hydrolases"/>
    <property type="match status" value="1"/>
</dbReference>